<dbReference type="InterPro" id="IPR003495">
    <property type="entry name" value="CobW/HypB/UreG_nucleotide-bd"/>
</dbReference>
<evidence type="ECO:0000313" key="10">
    <source>
        <dbReference type="Proteomes" id="UP000095727"/>
    </source>
</evidence>
<reference evidence="9 11" key="2">
    <citation type="submission" date="2018-08" db="EMBL/GenBank/DDBJ databases">
        <title>A genome reference for cultivated species of the human gut microbiota.</title>
        <authorList>
            <person name="Zou Y."/>
            <person name="Xue W."/>
            <person name="Luo G."/>
        </authorList>
    </citation>
    <scope>NUCLEOTIDE SEQUENCE [LARGE SCALE GENOMIC DNA]</scope>
    <source>
        <strain evidence="9 11">AM23-3</strain>
    </source>
</reference>
<dbReference type="InterPro" id="IPR051316">
    <property type="entry name" value="Zinc-reg_GTPase_activator"/>
</dbReference>
<keyword evidence="3" id="KW-0143">Chaperone</keyword>
<dbReference type="InterPro" id="IPR011629">
    <property type="entry name" value="CobW-like_C"/>
</dbReference>
<protein>
    <submittedName>
        <fullName evidence="9">GTP-binding protein</fullName>
    </submittedName>
</protein>
<evidence type="ECO:0000313" key="9">
    <source>
        <dbReference type="EMBL" id="RHF85270.1"/>
    </source>
</evidence>
<dbReference type="PANTHER" id="PTHR13748:SF62">
    <property type="entry name" value="COBW DOMAIN-CONTAINING PROTEIN"/>
    <property type="match status" value="1"/>
</dbReference>
<evidence type="ECO:0000313" key="8">
    <source>
        <dbReference type="EMBL" id="CUN14586.1"/>
    </source>
</evidence>
<dbReference type="InterPro" id="IPR027417">
    <property type="entry name" value="P-loop_NTPase"/>
</dbReference>
<evidence type="ECO:0000256" key="1">
    <source>
        <dbReference type="ARBA" id="ARBA00022741"/>
    </source>
</evidence>
<dbReference type="Gene3D" id="3.30.1220.10">
    <property type="entry name" value="CobW-like, C-terminal domain"/>
    <property type="match status" value="1"/>
</dbReference>
<dbReference type="CDD" id="cd03112">
    <property type="entry name" value="CobW-like"/>
    <property type="match status" value="1"/>
</dbReference>
<dbReference type="Proteomes" id="UP000284579">
    <property type="component" value="Unassembled WGS sequence"/>
</dbReference>
<evidence type="ECO:0000256" key="5">
    <source>
        <dbReference type="ARBA" id="ARBA00049117"/>
    </source>
</evidence>
<name>A0A173UJQ7_9FIRM</name>
<evidence type="ECO:0000256" key="2">
    <source>
        <dbReference type="ARBA" id="ARBA00022801"/>
    </source>
</evidence>
<dbReference type="SUPFAM" id="SSF90002">
    <property type="entry name" value="Hypothetical protein YjiA, C-terminal domain"/>
    <property type="match status" value="1"/>
</dbReference>
<dbReference type="GO" id="GO:0000166">
    <property type="term" value="F:nucleotide binding"/>
    <property type="evidence" value="ECO:0007669"/>
    <property type="project" value="UniProtKB-KW"/>
</dbReference>
<dbReference type="Pfam" id="PF07683">
    <property type="entry name" value="CobW_C"/>
    <property type="match status" value="1"/>
</dbReference>
<dbReference type="GO" id="GO:0005737">
    <property type="term" value="C:cytoplasm"/>
    <property type="evidence" value="ECO:0007669"/>
    <property type="project" value="TreeGrafter"/>
</dbReference>
<gene>
    <name evidence="8" type="primary">yjiA_2</name>
    <name evidence="9" type="ORF">DW656_02550</name>
    <name evidence="8" type="ORF">ERS852574_02989</name>
</gene>
<keyword evidence="1" id="KW-0547">Nucleotide-binding</keyword>
<dbReference type="SUPFAM" id="SSF52540">
    <property type="entry name" value="P-loop containing nucleoside triphosphate hydrolases"/>
    <property type="match status" value="1"/>
</dbReference>
<feature type="domain" description="CobW C-terminal" evidence="7">
    <location>
        <begin position="218"/>
        <end position="301"/>
    </location>
</feature>
<dbReference type="EMBL" id="QRHO01000002">
    <property type="protein sequence ID" value="RHF85270.1"/>
    <property type="molecule type" value="Genomic_DNA"/>
</dbReference>
<evidence type="ECO:0000259" key="6">
    <source>
        <dbReference type="Pfam" id="PF02492"/>
    </source>
</evidence>
<dbReference type="RefSeq" id="WP_055158381.1">
    <property type="nucleotide sequence ID" value="NZ_CYXR01000030.1"/>
</dbReference>
<evidence type="ECO:0000313" key="11">
    <source>
        <dbReference type="Proteomes" id="UP000284579"/>
    </source>
</evidence>
<evidence type="ECO:0000256" key="3">
    <source>
        <dbReference type="ARBA" id="ARBA00023186"/>
    </source>
</evidence>
<dbReference type="Pfam" id="PF02492">
    <property type="entry name" value="cobW"/>
    <property type="match status" value="1"/>
</dbReference>
<dbReference type="EMBL" id="CYXR01000030">
    <property type="protein sequence ID" value="CUN14586.1"/>
    <property type="molecule type" value="Genomic_DNA"/>
</dbReference>
<dbReference type="Gene3D" id="3.40.50.300">
    <property type="entry name" value="P-loop containing nucleotide triphosphate hydrolases"/>
    <property type="match status" value="1"/>
</dbReference>
<feature type="domain" description="CobW/HypB/UreG nucleotide-binding" evidence="6">
    <location>
        <begin position="7"/>
        <end position="180"/>
    </location>
</feature>
<dbReference type="Proteomes" id="UP000095727">
    <property type="component" value="Unassembled WGS sequence"/>
</dbReference>
<dbReference type="AlphaFoldDB" id="A0A173UJQ7"/>
<organism evidence="8 10">
    <name type="scientific">Coprococcus comes</name>
    <dbReference type="NCBI Taxonomy" id="410072"/>
    <lineage>
        <taxon>Bacteria</taxon>
        <taxon>Bacillati</taxon>
        <taxon>Bacillota</taxon>
        <taxon>Clostridia</taxon>
        <taxon>Lachnospirales</taxon>
        <taxon>Lachnospiraceae</taxon>
        <taxon>Coprococcus</taxon>
    </lineage>
</organism>
<keyword evidence="2" id="KW-0378">Hydrolase</keyword>
<comment type="similarity">
    <text evidence="4">Belongs to the SIMIBI class G3E GTPase family. ZNG1 subfamily.</text>
</comment>
<reference evidence="8 10" key="1">
    <citation type="submission" date="2015-09" db="EMBL/GenBank/DDBJ databases">
        <authorList>
            <consortium name="Pathogen Informatics"/>
        </authorList>
    </citation>
    <scope>NUCLEOTIDE SEQUENCE [LARGE SCALE GENOMIC DNA]</scope>
    <source>
        <strain evidence="8 10">2789STDY5834962</strain>
    </source>
</reference>
<sequence length="310" mass="34740">MSKIKLYFLTGFLGAGKTTILRNLLENMEGTKVGVIQNELGKISIDGTVLQNNDIQMIELNRGSIFCSCLRLSFVDALTQMAQKGLEYVFVESSGFGDPSNAEEILAATEVMAPGAYDFRGCICLVDCYNFLDQIGDSETIDRQLKHCNLAVLTKVDLVGSEQIEQVKDKVREINPVCPITESANGNIDRSFYDMDLMLYKWAECEDTTNSSKNKPKTFSMDFTGEIQKEKLEAFLAKIEPDVFRVKGFFKVEKEGWEKVDVVGKKRDYAPYKAQPKSQLVFISKIGIALIREIAAAWEECVGLPMKLNN</sequence>
<accession>A0A173UJQ7</accession>
<dbReference type="PANTHER" id="PTHR13748">
    <property type="entry name" value="COBW-RELATED"/>
    <property type="match status" value="1"/>
</dbReference>
<dbReference type="GO" id="GO:0016787">
    <property type="term" value="F:hydrolase activity"/>
    <property type="evidence" value="ECO:0007669"/>
    <property type="project" value="UniProtKB-KW"/>
</dbReference>
<evidence type="ECO:0000256" key="4">
    <source>
        <dbReference type="ARBA" id="ARBA00034320"/>
    </source>
</evidence>
<comment type="catalytic activity">
    <reaction evidence="5">
        <text>GTP + H2O = GDP + phosphate + H(+)</text>
        <dbReference type="Rhea" id="RHEA:19669"/>
        <dbReference type="ChEBI" id="CHEBI:15377"/>
        <dbReference type="ChEBI" id="CHEBI:15378"/>
        <dbReference type="ChEBI" id="CHEBI:37565"/>
        <dbReference type="ChEBI" id="CHEBI:43474"/>
        <dbReference type="ChEBI" id="CHEBI:58189"/>
    </reaction>
    <physiologicalReaction direction="left-to-right" evidence="5">
        <dbReference type="Rhea" id="RHEA:19670"/>
    </physiologicalReaction>
</comment>
<dbReference type="InterPro" id="IPR036627">
    <property type="entry name" value="CobW-likC_sf"/>
</dbReference>
<proteinExistence type="inferred from homology"/>
<evidence type="ECO:0000259" key="7">
    <source>
        <dbReference type="Pfam" id="PF07683"/>
    </source>
</evidence>